<dbReference type="AlphaFoldDB" id="A0ABD0JR90"/>
<evidence type="ECO:0000313" key="3">
    <source>
        <dbReference type="Proteomes" id="UP001519460"/>
    </source>
</evidence>
<comment type="caution">
    <text evidence="2">The sequence shown here is derived from an EMBL/GenBank/DDBJ whole genome shotgun (WGS) entry which is preliminary data.</text>
</comment>
<protein>
    <submittedName>
        <fullName evidence="2">Uncharacterized protein</fullName>
    </submittedName>
</protein>
<evidence type="ECO:0000313" key="2">
    <source>
        <dbReference type="EMBL" id="KAK7477402.1"/>
    </source>
</evidence>
<keyword evidence="3" id="KW-1185">Reference proteome</keyword>
<gene>
    <name evidence="2" type="ORF">BaRGS_00031378</name>
</gene>
<dbReference type="Proteomes" id="UP001519460">
    <property type="component" value="Unassembled WGS sequence"/>
</dbReference>
<evidence type="ECO:0000256" key="1">
    <source>
        <dbReference type="SAM" id="MobiDB-lite"/>
    </source>
</evidence>
<name>A0ABD0JR90_9CAEN</name>
<sequence length="56" mass="6322">SDTALKQPIDSRRNEGTGCSPERTQRNAEARPAPENSGNPEGNEREESHTSMWRPW</sequence>
<accession>A0ABD0JR90</accession>
<dbReference type="EMBL" id="JACVVK020000351">
    <property type="protein sequence ID" value="KAK7477402.1"/>
    <property type="molecule type" value="Genomic_DNA"/>
</dbReference>
<reference evidence="2 3" key="1">
    <citation type="journal article" date="2023" name="Sci. Data">
        <title>Genome assembly of the Korean intertidal mud-creeper Batillaria attramentaria.</title>
        <authorList>
            <person name="Patra A.K."/>
            <person name="Ho P.T."/>
            <person name="Jun S."/>
            <person name="Lee S.J."/>
            <person name="Kim Y."/>
            <person name="Won Y.J."/>
        </authorList>
    </citation>
    <scope>NUCLEOTIDE SEQUENCE [LARGE SCALE GENOMIC DNA]</scope>
    <source>
        <strain evidence="2">Wonlab-2016</strain>
    </source>
</reference>
<feature type="non-terminal residue" evidence="2">
    <location>
        <position position="1"/>
    </location>
</feature>
<organism evidence="2 3">
    <name type="scientific">Batillaria attramentaria</name>
    <dbReference type="NCBI Taxonomy" id="370345"/>
    <lineage>
        <taxon>Eukaryota</taxon>
        <taxon>Metazoa</taxon>
        <taxon>Spiralia</taxon>
        <taxon>Lophotrochozoa</taxon>
        <taxon>Mollusca</taxon>
        <taxon>Gastropoda</taxon>
        <taxon>Caenogastropoda</taxon>
        <taxon>Sorbeoconcha</taxon>
        <taxon>Cerithioidea</taxon>
        <taxon>Batillariidae</taxon>
        <taxon>Batillaria</taxon>
    </lineage>
</organism>
<proteinExistence type="predicted"/>
<feature type="region of interest" description="Disordered" evidence="1">
    <location>
        <begin position="1"/>
        <end position="56"/>
    </location>
</feature>